<dbReference type="Gene3D" id="3.40.50.1820">
    <property type="entry name" value="alpha/beta hydrolase"/>
    <property type="match status" value="1"/>
</dbReference>
<dbReference type="GO" id="GO:0016787">
    <property type="term" value="F:hydrolase activity"/>
    <property type="evidence" value="ECO:0007669"/>
    <property type="project" value="InterPro"/>
</dbReference>
<keyword evidence="3" id="KW-1185">Reference proteome</keyword>
<evidence type="ECO:0000313" key="2">
    <source>
        <dbReference type="EMBL" id="KAJ7039223.1"/>
    </source>
</evidence>
<dbReference type="PANTHER" id="PTHR17630:SF44">
    <property type="entry name" value="PROTEIN AIM2"/>
    <property type="match status" value="1"/>
</dbReference>
<dbReference type="InterPro" id="IPR029058">
    <property type="entry name" value="AB_hydrolase_fold"/>
</dbReference>
<gene>
    <name evidence="2" type="ORF">C8F04DRAFT_321879</name>
</gene>
<sequence>MKGKFEHIRGARCYVATPTVDYPRDKVVLFLTDAFGLSLPNNQLLADDFARNGFKTIIPDILNGDDAPADLFEPNRTVRVD</sequence>
<protein>
    <recommendedName>
        <fullName evidence="1">Dienelactone hydrolase domain-containing protein</fullName>
    </recommendedName>
</protein>
<dbReference type="PANTHER" id="PTHR17630">
    <property type="entry name" value="DIENELACTONE HYDROLASE"/>
    <property type="match status" value="1"/>
</dbReference>
<organism evidence="2 3">
    <name type="scientific">Mycena alexandri</name>
    <dbReference type="NCBI Taxonomy" id="1745969"/>
    <lineage>
        <taxon>Eukaryota</taxon>
        <taxon>Fungi</taxon>
        <taxon>Dikarya</taxon>
        <taxon>Basidiomycota</taxon>
        <taxon>Agaricomycotina</taxon>
        <taxon>Agaricomycetes</taxon>
        <taxon>Agaricomycetidae</taxon>
        <taxon>Agaricales</taxon>
        <taxon>Marasmiineae</taxon>
        <taxon>Mycenaceae</taxon>
        <taxon>Mycena</taxon>
    </lineage>
</organism>
<evidence type="ECO:0000259" key="1">
    <source>
        <dbReference type="Pfam" id="PF01738"/>
    </source>
</evidence>
<reference evidence="2" key="1">
    <citation type="submission" date="2023-03" db="EMBL/GenBank/DDBJ databases">
        <title>Massive genome expansion in bonnet fungi (Mycena s.s.) driven by repeated elements and novel gene families across ecological guilds.</title>
        <authorList>
            <consortium name="Lawrence Berkeley National Laboratory"/>
            <person name="Harder C.B."/>
            <person name="Miyauchi S."/>
            <person name="Viragh M."/>
            <person name="Kuo A."/>
            <person name="Thoen E."/>
            <person name="Andreopoulos B."/>
            <person name="Lu D."/>
            <person name="Skrede I."/>
            <person name="Drula E."/>
            <person name="Henrissat B."/>
            <person name="Morin E."/>
            <person name="Kohler A."/>
            <person name="Barry K."/>
            <person name="LaButti K."/>
            <person name="Morin E."/>
            <person name="Salamov A."/>
            <person name="Lipzen A."/>
            <person name="Mereny Z."/>
            <person name="Hegedus B."/>
            <person name="Baldrian P."/>
            <person name="Stursova M."/>
            <person name="Weitz H."/>
            <person name="Taylor A."/>
            <person name="Grigoriev I.V."/>
            <person name="Nagy L.G."/>
            <person name="Martin F."/>
            <person name="Kauserud H."/>
        </authorList>
    </citation>
    <scope>NUCLEOTIDE SEQUENCE</scope>
    <source>
        <strain evidence="2">CBHHK200</strain>
    </source>
</reference>
<comment type="caution">
    <text evidence="2">The sequence shown here is derived from an EMBL/GenBank/DDBJ whole genome shotgun (WGS) entry which is preliminary data.</text>
</comment>
<dbReference type="Pfam" id="PF01738">
    <property type="entry name" value="DLH"/>
    <property type="match status" value="1"/>
</dbReference>
<dbReference type="InterPro" id="IPR002925">
    <property type="entry name" value="Dienelactn_hydro"/>
</dbReference>
<dbReference type="Proteomes" id="UP001218188">
    <property type="component" value="Unassembled WGS sequence"/>
</dbReference>
<dbReference type="AlphaFoldDB" id="A0AAD6T4D5"/>
<evidence type="ECO:0000313" key="3">
    <source>
        <dbReference type="Proteomes" id="UP001218188"/>
    </source>
</evidence>
<accession>A0AAD6T4D5</accession>
<dbReference type="EMBL" id="JARJCM010000028">
    <property type="protein sequence ID" value="KAJ7039223.1"/>
    <property type="molecule type" value="Genomic_DNA"/>
</dbReference>
<feature type="domain" description="Dienelactone hydrolase" evidence="1">
    <location>
        <begin position="13"/>
        <end position="70"/>
    </location>
</feature>
<proteinExistence type="predicted"/>
<name>A0AAD6T4D5_9AGAR</name>